<evidence type="ECO:0000256" key="1">
    <source>
        <dbReference type="ARBA" id="ARBA00022729"/>
    </source>
</evidence>
<gene>
    <name evidence="2" type="ORF">AMOR_11730</name>
</gene>
<dbReference type="NCBIfam" id="NF041328">
    <property type="entry name" value="C_rich_MXAN6577"/>
    <property type="match status" value="1"/>
</dbReference>
<evidence type="ECO:0008006" key="4">
    <source>
        <dbReference type="Google" id="ProtNLM"/>
    </source>
</evidence>
<proteinExistence type="predicted"/>
<dbReference type="PANTHER" id="PTHR33227">
    <property type="entry name" value="STIGMA-SPECIFIC STIG1-LIKE PROTEIN 3"/>
    <property type="match status" value="1"/>
</dbReference>
<name>A0ABN6MMB0_9BACT</name>
<dbReference type="InterPro" id="IPR006969">
    <property type="entry name" value="Stig-like"/>
</dbReference>
<dbReference type="Pfam" id="PF04885">
    <property type="entry name" value="Stig1"/>
    <property type="match status" value="2"/>
</dbReference>
<sequence length="523" mass="50551">MRKLLPLLLLALGVACHKELVCPTGEAACGGRCVSLLSDAANCGACGTTCGALETCSAGACGCAPGIATCGGACTDLARDAAHCGGCDTACTGGDLCQTKDGATACTATCATGYSACGGACVDPQTDPRNCGACGHACAAGETCRAGTCGAAVAIACYASADIRPVDADLQPAGAPRPAEGGPTVIAAAGGTVYSGNGFPAGIGVIPLDDRLPTSLTVLPGNDVEGVTAHGGAVLVSNAGVGTFVVLDAAGAVLDEVVLPGDAPNPHGSAVLGTTAYVALYGDGPSAQHATAVGQQIAKVDLSQLAACAADTAPPACGAGNACAAGRECRDGLCRVRCGTVTGAIDLLGVAGAADAGGYPFPSRVATAGTKVYVTLANLAFADFGGGFAGYFKPAGHGKLAVIDTAANDAVSIVDLGAGCQNPGDLEVRGSTVWVACGSFSFRQDAPGVVVPVDVSGTPRVGAAIDASAIVPGNLAFCGDLGYVTDQASGAVLRFNPVTGAADAPVTVCPTVFFALASDVACP</sequence>
<accession>A0ABN6MMB0</accession>
<dbReference type="Proteomes" id="UP001162891">
    <property type="component" value="Chromosome"/>
</dbReference>
<reference evidence="3" key="1">
    <citation type="journal article" date="2022" name="Int. J. Syst. Evol. Microbiol.">
        <title>Anaeromyxobacter oryzae sp. nov., Anaeromyxobacter diazotrophicus sp. nov. and Anaeromyxobacter paludicola sp. nov., isolated from paddy soils.</title>
        <authorList>
            <person name="Itoh H."/>
            <person name="Xu Z."/>
            <person name="Mise K."/>
            <person name="Masuda Y."/>
            <person name="Ushijima N."/>
            <person name="Hayakawa C."/>
            <person name="Shiratori Y."/>
            <person name="Senoo K."/>
        </authorList>
    </citation>
    <scope>NUCLEOTIDE SEQUENCE [LARGE SCALE GENOMIC DNA]</scope>
    <source>
        <strain evidence="3">Red232</strain>
    </source>
</reference>
<protein>
    <recommendedName>
        <fullName evidence="4">Stigma-specific protein Stig1</fullName>
    </recommendedName>
</protein>
<evidence type="ECO:0000313" key="3">
    <source>
        <dbReference type="Proteomes" id="UP001162891"/>
    </source>
</evidence>
<dbReference type="PROSITE" id="PS51257">
    <property type="entry name" value="PROKAR_LIPOPROTEIN"/>
    <property type="match status" value="1"/>
</dbReference>
<keyword evidence="3" id="KW-1185">Reference proteome</keyword>
<organism evidence="2 3">
    <name type="scientific">Anaeromyxobacter oryzae</name>
    <dbReference type="NCBI Taxonomy" id="2918170"/>
    <lineage>
        <taxon>Bacteria</taxon>
        <taxon>Pseudomonadati</taxon>
        <taxon>Myxococcota</taxon>
        <taxon>Myxococcia</taxon>
        <taxon>Myxococcales</taxon>
        <taxon>Cystobacterineae</taxon>
        <taxon>Anaeromyxobacteraceae</taxon>
        <taxon>Anaeromyxobacter</taxon>
    </lineage>
</organism>
<keyword evidence="1" id="KW-0732">Signal</keyword>
<dbReference type="RefSeq" id="WP_248359546.1">
    <property type="nucleotide sequence ID" value="NZ_AP025591.1"/>
</dbReference>
<dbReference type="PANTHER" id="PTHR33227:SF48">
    <property type="entry name" value="STIGMA-SPECIFIC STIG1-LIKE PROTEIN 4"/>
    <property type="match status" value="1"/>
</dbReference>
<dbReference type="SUPFAM" id="SSF63825">
    <property type="entry name" value="YWTD domain"/>
    <property type="match status" value="1"/>
</dbReference>
<evidence type="ECO:0000313" key="2">
    <source>
        <dbReference type="EMBL" id="BDG02177.1"/>
    </source>
</evidence>
<dbReference type="EMBL" id="AP025591">
    <property type="protein sequence ID" value="BDG02177.1"/>
    <property type="molecule type" value="Genomic_DNA"/>
</dbReference>